<keyword evidence="2" id="KW-1185">Reference proteome</keyword>
<gene>
    <name evidence="1" type="ORF">PRZ48_010984</name>
</gene>
<proteinExistence type="predicted"/>
<evidence type="ECO:0008006" key="3">
    <source>
        <dbReference type="Google" id="ProtNLM"/>
    </source>
</evidence>
<dbReference type="PANTHER" id="PTHR42085">
    <property type="entry name" value="F-BOX DOMAIN-CONTAINING PROTEIN"/>
    <property type="match status" value="1"/>
</dbReference>
<organism evidence="1 2">
    <name type="scientific">Zasmidium cellare</name>
    <name type="common">Wine cellar mold</name>
    <name type="synonym">Racodium cellare</name>
    <dbReference type="NCBI Taxonomy" id="395010"/>
    <lineage>
        <taxon>Eukaryota</taxon>
        <taxon>Fungi</taxon>
        <taxon>Dikarya</taxon>
        <taxon>Ascomycota</taxon>
        <taxon>Pezizomycotina</taxon>
        <taxon>Dothideomycetes</taxon>
        <taxon>Dothideomycetidae</taxon>
        <taxon>Mycosphaerellales</taxon>
        <taxon>Mycosphaerellaceae</taxon>
        <taxon>Zasmidium</taxon>
    </lineage>
</organism>
<dbReference type="InterPro" id="IPR038883">
    <property type="entry name" value="AN11006-like"/>
</dbReference>
<dbReference type="Proteomes" id="UP001305779">
    <property type="component" value="Unassembled WGS sequence"/>
</dbReference>
<name>A0ABR0EAR0_ZASCE</name>
<dbReference type="EMBL" id="JAXOVC010000008">
    <property type="protein sequence ID" value="KAK4498326.1"/>
    <property type="molecule type" value="Genomic_DNA"/>
</dbReference>
<evidence type="ECO:0000313" key="2">
    <source>
        <dbReference type="Proteomes" id="UP001305779"/>
    </source>
</evidence>
<sequence length="596" mass="69030">MPPKATRPLADLDYDSYYVEALRKFVRDRGGSCTDKTKRYLLTRKLKDLDRDWTFRFLDLPVELRVMIYEYLLSMDDLTGHVSTIGLLQVNKEIHGETEPILYGINTFKIRVWSRTRTYPIGYHRRRSQYNHVAETELQGRPIPQEPHQPGIGFSFNRYASLPIATLAKIRHLRLELAFFDGSPSTEQFRDINKRLFVLANAFGTSAVLKTIKFYMHPAMNPNPPEHWKLHKVLYPLAKFQCSDIEGTSPRQVKFHNFPRHTEQLLEERMAAGTPRAVNSLGPLEALNGKVKEMRKSMQKYPPIDYHLDVFLECFGRVVRGNHLHKIVGYESDKLFCRKVKACRMVFAEHEERWKKCLRDNMWEAMHRTQGGIAWENTENADGWLAIQNAFFLFLQFHTRTNTTFAMATTNTKDASKAPKSPLLRLAAELRVLIWTFALTTPTPIKYEKSTSTPPSLLLVNHQIRAEAAPIYYRENHFHISTPDLNPTGLLNFRRQSKPWLPFAIMQEKMNLRLEIVVAEENWGNVMRWAREAHGDFVLGRWASEVRSSAGVETALRVVVTAAELRGCEWGVVRGVVERMGEVSEMERVEWVKKEA</sequence>
<evidence type="ECO:0000313" key="1">
    <source>
        <dbReference type="EMBL" id="KAK4498326.1"/>
    </source>
</evidence>
<accession>A0ABR0EAR0</accession>
<protein>
    <recommendedName>
        <fullName evidence="3">F-box domain-containing protein</fullName>
    </recommendedName>
</protein>
<reference evidence="1 2" key="1">
    <citation type="journal article" date="2023" name="G3 (Bethesda)">
        <title>A chromosome-level genome assembly of Zasmidium syzygii isolated from banana leaves.</title>
        <authorList>
            <person name="van Westerhoven A.C."/>
            <person name="Mehrabi R."/>
            <person name="Talebi R."/>
            <person name="Steentjes M.B.F."/>
            <person name="Corcolon B."/>
            <person name="Chong P.A."/>
            <person name="Kema G.H.J."/>
            <person name="Seidl M.F."/>
        </authorList>
    </citation>
    <scope>NUCLEOTIDE SEQUENCE [LARGE SCALE GENOMIC DNA]</scope>
    <source>
        <strain evidence="1 2">P124</strain>
    </source>
</reference>
<comment type="caution">
    <text evidence="1">The sequence shown here is derived from an EMBL/GenBank/DDBJ whole genome shotgun (WGS) entry which is preliminary data.</text>
</comment>
<dbReference type="PANTHER" id="PTHR42085:SF2">
    <property type="entry name" value="F-BOX DOMAIN-CONTAINING PROTEIN"/>
    <property type="match status" value="1"/>
</dbReference>